<keyword evidence="4" id="KW-1185">Reference proteome</keyword>
<dbReference type="EMBL" id="JABFTP020000144">
    <property type="protein sequence ID" value="KAL3283302.1"/>
    <property type="molecule type" value="Genomic_DNA"/>
</dbReference>
<name>A0ABD2NY65_9CUCU</name>
<feature type="region of interest" description="Disordered" evidence="2">
    <location>
        <begin position="444"/>
        <end position="467"/>
    </location>
</feature>
<dbReference type="AlphaFoldDB" id="A0ABD2NY65"/>
<comment type="caution">
    <text evidence="3">The sequence shown here is derived from an EMBL/GenBank/DDBJ whole genome shotgun (WGS) entry which is preliminary data.</text>
</comment>
<protein>
    <submittedName>
        <fullName evidence="3">Uncharacterized protein</fullName>
    </submittedName>
</protein>
<accession>A0ABD2NY65</accession>
<proteinExistence type="predicted"/>
<gene>
    <name evidence="3" type="ORF">HHI36_006450</name>
</gene>
<reference evidence="3 4" key="1">
    <citation type="journal article" date="2021" name="BMC Biol.">
        <title>Horizontally acquired antibacterial genes associated with adaptive radiation of ladybird beetles.</title>
        <authorList>
            <person name="Li H.S."/>
            <person name="Tang X.F."/>
            <person name="Huang Y.H."/>
            <person name="Xu Z.Y."/>
            <person name="Chen M.L."/>
            <person name="Du X.Y."/>
            <person name="Qiu B.Y."/>
            <person name="Chen P.T."/>
            <person name="Zhang W."/>
            <person name="Slipinski A."/>
            <person name="Escalona H.E."/>
            <person name="Waterhouse R.M."/>
            <person name="Zwick A."/>
            <person name="Pang H."/>
        </authorList>
    </citation>
    <scope>NUCLEOTIDE SEQUENCE [LARGE SCALE GENOMIC DNA]</scope>
    <source>
        <strain evidence="3">SYSU2018</strain>
    </source>
</reference>
<keyword evidence="1" id="KW-0175">Coiled coil</keyword>
<dbReference type="Proteomes" id="UP001516400">
    <property type="component" value="Unassembled WGS sequence"/>
</dbReference>
<organism evidence="3 4">
    <name type="scientific">Cryptolaemus montrouzieri</name>
    <dbReference type="NCBI Taxonomy" id="559131"/>
    <lineage>
        <taxon>Eukaryota</taxon>
        <taxon>Metazoa</taxon>
        <taxon>Ecdysozoa</taxon>
        <taxon>Arthropoda</taxon>
        <taxon>Hexapoda</taxon>
        <taxon>Insecta</taxon>
        <taxon>Pterygota</taxon>
        <taxon>Neoptera</taxon>
        <taxon>Endopterygota</taxon>
        <taxon>Coleoptera</taxon>
        <taxon>Polyphaga</taxon>
        <taxon>Cucujiformia</taxon>
        <taxon>Coccinelloidea</taxon>
        <taxon>Coccinellidae</taxon>
        <taxon>Scymninae</taxon>
        <taxon>Scymnini</taxon>
        <taxon>Cryptolaemus</taxon>
    </lineage>
</organism>
<evidence type="ECO:0000256" key="2">
    <source>
        <dbReference type="SAM" id="MobiDB-lite"/>
    </source>
</evidence>
<evidence type="ECO:0000313" key="3">
    <source>
        <dbReference type="EMBL" id="KAL3283302.1"/>
    </source>
</evidence>
<feature type="coiled-coil region" evidence="1">
    <location>
        <begin position="540"/>
        <end position="585"/>
    </location>
</feature>
<evidence type="ECO:0000313" key="4">
    <source>
        <dbReference type="Proteomes" id="UP001516400"/>
    </source>
</evidence>
<evidence type="ECO:0000256" key="1">
    <source>
        <dbReference type="SAM" id="Coils"/>
    </source>
</evidence>
<sequence>MDKVKNIQLHEIIKNSLATYLSYKWSQDKLFLKKRKKKVRGDEGGRKKKTRTLERQHSIINLENDVFIYDAKNRTFTQLDLCDCFKNGFKYRKIDPFDIKPKEKKEYELCELSRESPENIQKYHSYQCIDVENSVENLFSNQLSKRDQWRKNMNTTLCPSKFDLFIQKELNKCTGRNFNVKSFKINTKQESETPSKNKVCSSAAIGYYTITTYDNALQCEKPNATKGKILNTKQCNFMDIPPEPYSPKKMYSKGLQCKRSSHYHHPPSKKEKIISTREAGIQCYFTPLPHAEERIKFGPLNSKITEVQVLQNRRAPSPRQKFNFQKKPLRKKHSSLSDLFTPAENKNVNTIQINSSAELRKILKENHSASSVNLLNSGEYFRTFFRPRHLMAYYQTSSTSKDNKGDTNDEDCTKRDPIVVAASTHISPKCSVLYKECTDRREMAQKKSKEKVQTDGREKSQKNVIDPKHKSGCAPNCNKPCSKVARSLPRRCCSSCACICQKVDEKRKPEATTIYKPPPPPPPCCDCSDTTTEMCICDILHNLRERMKKQTEEQNRNLEQVLEELTKQDKELEQIRQYVDKYKNKPYKSKKRKPAVCSCYAATVQYDFTTDLAPLPDLNEKEIEDADSKERKRSAEPEIIEIFGSNKKFDLKKRRSVSKLNSWKTLWGKNSEVKAFFVNDLFKKRNNMQKKCSSSSSSAAEETELKKNKKAYKQWFSSLFGSKKDLKKNNS</sequence>